<feature type="transmembrane region" description="Helical" evidence="2">
    <location>
        <begin position="661"/>
        <end position="685"/>
    </location>
</feature>
<feature type="transmembrane region" description="Helical" evidence="2">
    <location>
        <begin position="624"/>
        <end position="649"/>
    </location>
</feature>
<comment type="caution">
    <text evidence="5">The sequence shown here is derived from an EMBL/GenBank/DDBJ whole genome shotgun (WGS) entry which is preliminary data.</text>
</comment>
<dbReference type="GO" id="GO:0005975">
    <property type="term" value="P:carbohydrate metabolic process"/>
    <property type="evidence" value="ECO:0007669"/>
    <property type="project" value="UniProtKB-ARBA"/>
</dbReference>
<dbReference type="InterPro" id="IPR013783">
    <property type="entry name" value="Ig-like_fold"/>
</dbReference>
<evidence type="ECO:0000313" key="5">
    <source>
        <dbReference type="EMBL" id="MBB5642009.1"/>
    </source>
</evidence>
<feature type="chain" id="PRO_5038559730" description="Bacterial Ig-like domain-containing protein" evidence="3">
    <location>
        <begin position="41"/>
        <end position="724"/>
    </location>
</feature>
<feature type="transmembrane region" description="Helical" evidence="2">
    <location>
        <begin position="550"/>
        <end position="568"/>
    </location>
</feature>
<organism evidence="5 6">
    <name type="scientific">Cryobacterium roopkundense</name>
    <dbReference type="NCBI Taxonomy" id="1001240"/>
    <lineage>
        <taxon>Bacteria</taxon>
        <taxon>Bacillati</taxon>
        <taxon>Actinomycetota</taxon>
        <taxon>Actinomycetes</taxon>
        <taxon>Micrococcales</taxon>
        <taxon>Microbacteriaceae</taxon>
        <taxon>Cryobacterium</taxon>
    </lineage>
</organism>
<feature type="transmembrane region" description="Helical" evidence="2">
    <location>
        <begin position="513"/>
        <end position="538"/>
    </location>
</feature>
<feature type="domain" description="Bacterial Ig-like" evidence="4">
    <location>
        <begin position="272"/>
        <end position="336"/>
    </location>
</feature>
<feature type="transmembrane region" description="Helical" evidence="2">
    <location>
        <begin position="598"/>
        <end position="618"/>
    </location>
</feature>
<feature type="transmembrane region" description="Helical" evidence="2">
    <location>
        <begin position="425"/>
        <end position="447"/>
    </location>
</feature>
<dbReference type="RefSeq" id="WP_152602058.1">
    <property type="nucleotide sequence ID" value="NZ_JPXF01000006.1"/>
</dbReference>
<feature type="signal peptide" evidence="3">
    <location>
        <begin position="1"/>
        <end position="40"/>
    </location>
</feature>
<name>A0A7W9E519_9MICO</name>
<dbReference type="AlphaFoldDB" id="A0A7W9E519"/>
<reference evidence="5 6" key="1">
    <citation type="submission" date="2020-08" db="EMBL/GenBank/DDBJ databases">
        <title>Sequencing the genomes of 1000 actinobacteria strains.</title>
        <authorList>
            <person name="Klenk H.-P."/>
        </authorList>
    </citation>
    <scope>NUCLEOTIDE SEQUENCE [LARGE SCALE GENOMIC DNA]</scope>
    <source>
        <strain evidence="5 6">DSM 21065</strain>
    </source>
</reference>
<feature type="region of interest" description="Disordered" evidence="1">
    <location>
        <begin position="52"/>
        <end position="81"/>
    </location>
</feature>
<dbReference type="InterPro" id="IPR044016">
    <property type="entry name" value="Big_13"/>
</dbReference>
<feature type="compositionally biased region" description="Low complexity" evidence="1">
    <location>
        <begin position="52"/>
        <end position="67"/>
    </location>
</feature>
<feature type="transmembrane region" description="Helical" evidence="2">
    <location>
        <begin position="574"/>
        <end position="591"/>
    </location>
</feature>
<feature type="transmembrane region" description="Helical" evidence="2">
    <location>
        <begin position="697"/>
        <end position="715"/>
    </location>
</feature>
<accession>A0A7W9E519</accession>
<dbReference type="EMBL" id="JACHBQ010000001">
    <property type="protein sequence ID" value="MBB5642009.1"/>
    <property type="molecule type" value="Genomic_DNA"/>
</dbReference>
<feature type="region of interest" description="Disordered" evidence="1">
    <location>
        <begin position="339"/>
        <end position="396"/>
    </location>
</feature>
<dbReference type="Pfam" id="PF19077">
    <property type="entry name" value="Big_13"/>
    <property type="match status" value="1"/>
</dbReference>
<keyword evidence="2" id="KW-0472">Membrane</keyword>
<evidence type="ECO:0000256" key="1">
    <source>
        <dbReference type="SAM" id="MobiDB-lite"/>
    </source>
</evidence>
<keyword evidence="3" id="KW-0732">Signal</keyword>
<feature type="transmembrane region" description="Helical" evidence="2">
    <location>
        <begin position="486"/>
        <end position="507"/>
    </location>
</feature>
<evidence type="ECO:0000256" key="3">
    <source>
        <dbReference type="SAM" id="SignalP"/>
    </source>
</evidence>
<sequence length="724" mass="72459">MGPVTSAKLIASPVSSARQRMRRAALLCLITFATSLIAVSAPLQAPAASAMTPATTEAVEPAPEATPSADPVAAPTLDSPSPGIFIGKSTTTVSGTRDASSEVQLLSPSGGDPLCIIAPDGSTTWSCSNARLPNSSAVTLRVVVSGNPTLFDEITVAVLGAPTVTGGPTGQGSSNGLVRGTGYPGASVTASVANGISCTSQADGSGAWACHLDGLESSGNREVTASQLTGYSSPSSSNSSAGVMISFDLDRPDAPVITSPGRGAQIPVAGTTYTGTGESGATVTVFAGPYSVCSAPVTNGAWSCSAGGVAAGSYSLVAVQQDVAGNVSAGSAAVTVTYVQPSTPSPSQSTPPTAGGSATTDPTASSEPSASATADAVPPVAVPGPTASASSEPPSASGFGAGPWNYPTRFTTAVTSPWASASFPWLQAVLLALGAVVLLAIPSRLLAGTISRARGGRPLWGATSIAGRNRARDEFETAPTVQWNRWLLGGAALVAAATLVMLSGPVISQPAYLRLLLAVVVALLLVNLAAALVPLLWSSRVMHIDATITFLPRYLVLVAVAAIGSRVLDIHPALLFGLLGSVTVAAGPTLAQRGQLASVRAASLVMLAIVGWFGLGLLPPATGFLTAFFAEVANTVVLAAIGSAVLVLVPIGRTSGRSVLAWSPPVWAGLMVVSFTLLFAVLSPVIEVWQSAGTVPLLWVAAGVFAALSAGAWAWQRFVAPAGL</sequence>
<keyword evidence="2" id="KW-0812">Transmembrane</keyword>
<evidence type="ECO:0000256" key="2">
    <source>
        <dbReference type="SAM" id="Phobius"/>
    </source>
</evidence>
<protein>
    <recommendedName>
        <fullName evidence="4">Bacterial Ig-like domain-containing protein</fullName>
    </recommendedName>
</protein>
<dbReference type="Proteomes" id="UP000561726">
    <property type="component" value="Unassembled WGS sequence"/>
</dbReference>
<keyword evidence="2" id="KW-1133">Transmembrane helix</keyword>
<evidence type="ECO:0000313" key="6">
    <source>
        <dbReference type="Proteomes" id="UP000561726"/>
    </source>
</evidence>
<proteinExistence type="predicted"/>
<gene>
    <name evidence="5" type="ORF">BJ997_002557</name>
</gene>
<dbReference type="Gene3D" id="2.60.40.10">
    <property type="entry name" value="Immunoglobulins"/>
    <property type="match status" value="2"/>
</dbReference>
<dbReference type="OrthoDB" id="5109916at2"/>
<evidence type="ECO:0000259" key="4">
    <source>
        <dbReference type="Pfam" id="PF19077"/>
    </source>
</evidence>